<name>A0A6J6YPA2_9ZZZZ</name>
<proteinExistence type="predicted"/>
<gene>
    <name evidence="1" type="ORF">UFOPK3004_01240</name>
</gene>
<dbReference type="AlphaFoldDB" id="A0A6J6YPA2"/>
<accession>A0A6J6YPA2</accession>
<dbReference type="EMBL" id="CAFAAL010000119">
    <property type="protein sequence ID" value="CAB4810939.1"/>
    <property type="molecule type" value="Genomic_DNA"/>
</dbReference>
<organism evidence="1">
    <name type="scientific">freshwater metagenome</name>
    <dbReference type="NCBI Taxonomy" id="449393"/>
    <lineage>
        <taxon>unclassified sequences</taxon>
        <taxon>metagenomes</taxon>
        <taxon>ecological metagenomes</taxon>
    </lineage>
</organism>
<evidence type="ECO:0000313" key="1">
    <source>
        <dbReference type="EMBL" id="CAB4810939.1"/>
    </source>
</evidence>
<reference evidence="1" key="1">
    <citation type="submission" date="2020-05" db="EMBL/GenBank/DDBJ databases">
        <authorList>
            <person name="Chiriac C."/>
            <person name="Salcher M."/>
            <person name="Ghai R."/>
            <person name="Kavagutti S V."/>
        </authorList>
    </citation>
    <scope>NUCLEOTIDE SEQUENCE</scope>
</reference>
<protein>
    <submittedName>
        <fullName evidence="1">Unannotated protein</fullName>
    </submittedName>
</protein>
<sequence>MTSLLPTTPPRKDLGYFFAFPEGLLLRFPRGATSSLSQRGYFFAFPEGPGPGMSRQKRMMQL</sequence>